<keyword evidence="5" id="KW-1185">Reference proteome</keyword>
<dbReference type="Gene3D" id="3.40.50.450">
    <property type="match status" value="1"/>
</dbReference>
<dbReference type="SUPFAM" id="SSF47781">
    <property type="entry name" value="RuvA domain 2-like"/>
    <property type="match status" value="1"/>
</dbReference>
<evidence type="ECO:0000259" key="3">
    <source>
        <dbReference type="Pfam" id="PF17782"/>
    </source>
</evidence>
<dbReference type="EMBL" id="CP063845">
    <property type="protein sequence ID" value="UFP96193.1"/>
    <property type="molecule type" value="Genomic_DNA"/>
</dbReference>
<dbReference type="InterPro" id="IPR057666">
    <property type="entry name" value="DrpA_SLOG"/>
</dbReference>
<dbReference type="NCBIfam" id="TIGR00732">
    <property type="entry name" value="dprA"/>
    <property type="match status" value="1"/>
</dbReference>
<dbReference type="InterPro" id="IPR041614">
    <property type="entry name" value="DprA_WH"/>
</dbReference>
<dbReference type="Gene3D" id="1.10.10.10">
    <property type="entry name" value="Winged helix-like DNA-binding domain superfamily/Winged helix DNA-binding domain"/>
    <property type="match status" value="1"/>
</dbReference>
<evidence type="ECO:0000313" key="4">
    <source>
        <dbReference type="EMBL" id="UFP96193.1"/>
    </source>
</evidence>
<name>A0ABY3PR60_9CYAN</name>
<dbReference type="InterPro" id="IPR010994">
    <property type="entry name" value="RuvA_2-like"/>
</dbReference>
<organism evidence="4 5">
    <name type="scientific">Gloeobacter morelensis MG652769</name>
    <dbReference type="NCBI Taxonomy" id="2781736"/>
    <lineage>
        <taxon>Bacteria</taxon>
        <taxon>Bacillati</taxon>
        <taxon>Cyanobacteriota</taxon>
        <taxon>Cyanophyceae</taxon>
        <taxon>Gloeobacterales</taxon>
        <taxon>Gloeobacteraceae</taxon>
        <taxon>Gloeobacter</taxon>
        <taxon>Gloeobacter morelensis</taxon>
    </lineage>
</organism>
<gene>
    <name evidence="4" type="primary">dprA</name>
    <name evidence="4" type="ORF">ISF26_08300</name>
</gene>
<evidence type="ECO:0000313" key="5">
    <source>
        <dbReference type="Proteomes" id="UP001054846"/>
    </source>
</evidence>
<sequence>MTSERAYWVAWRQSPGVGPITIRRLKDHFGSLQAAWEAAETEFSAVEGWSVRRGLDSRRYRERTDPGLLLEALEDRWPSFWTPADGDYPPPLREIPDPPPLLFFCGPLRQLTPAVAVVGTRRPSDYGRRWAARIAETLAAAGFLVISGLAAGVDGIAHGAALRAGKTAAVLATSLTRVYPPEHAGMAAEIAHSGLLLSEYAPEEETLTHNFPRRNRIVVGMSLATIVIEAPERSGALISAYLACDYNRELFALPGAIDTPQAQGCLKLISQGARVILGLEALLADLGAQLVRATVPCALPPVLDGDEKRIWDQIQGDCCSFDELALGTGLATDRLASALLTLELRGLLVQQAGSRYGRAL</sequence>
<dbReference type="Proteomes" id="UP001054846">
    <property type="component" value="Chromosome"/>
</dbReference>
<dbReference type="RefSeq" id="WP_230843440.1">
    <property type="nucleotide sequence ID" value="NZ_CP063845.1"/>
</dbReference>
<reference evidence="4 5" key="1">
    <citation type="journal article" date="2021" name="Genome Biol. Evol.">
        <title>Complete Genome Sequencing of a Novel Gloeobacter Species from a Waterfall Cave in Mexico.</title>
        <authorList>
            <person name="Saw J.H."/>
            <person name="Cardona T."/>
            <person name="Montejano G."/>
        </authorList>
    </citation>
    <scope>NUCLEOTIDE SEQUENCE [LARGE SCALE GENOMIC DNA]</scope>
    <source>
        <strain evidence="4">MG652769</strain>
    </source>
</reference>
<dbReference type="InterPro" id="IPR036388">
    <property type="entry name" value="WH-like_DNA-bd_sf"/>
</dbReference>
<evidence type="ECO:0000256" key="1">
    <source>
        <dbReference type="ARBA" id="ARBA00006525"/>
    </source>
</evidence>
<dbReference type="InterPro" id="IPR003488">
    <property type="entry name" value="DprA"/>
</dbReference>
<dbReference type="SUPFAM" id="SSF102405">
    <property type="entry name" value="MCP/YpsA-like"/>
    <property type="match status" value="1"/>
</dbReference>
<dbReference type="Pfam" id="PF02481">
    <property type="entry name" value="DNA_processg_A"/>
    <property type="match status" value="1"/>
</dbReference>
<comment type="similarity">
    <text evidence="1">Belongs to the DprA/Smf family.</text>
</comment>
<dbReference type="PANTHER" id="PTHR43022">
    <property type="entry name" value="PROTEIN SMF"/>
    <property type="match status" value="1"/>
</dbReference>
<feature type="domain" description="DprA winged helix" evidence="3">
    <location>
        <begin position="299"/>
        <end position="353"/>
    </location>
</feature>
<dbReference type="PANTHER" id="PTHR43022:SF1">
    <property type="entry name" value="PROTEIN SMF"/>
    <property type="match status" value="1"/>
</dbReference>
<protein>
    <submittedName>
        <fullName evidence="4">DNA-protecting protein DprA</fullName>
    </submittedName>
</protein>
<feature type="domain" description="Smf/DprA SLOG" evidence="2">
    <location>
        <begin position="80"/>
        <end position="285"/>
    </location>
</feature>
<proteinExistence type="inferred from homology"/>
<dbReference type="Pfam" id="PF17782">
    <property type="entry name" value="WHD_DprA"/>
    <property type="match status" value="1"/>
</dbReference>
<evidence type="ECO:0000259" key="2">
    <source>
        <dbReference type="Pfam" id="PF02481"/>
    </source>
</evidence>
<accession>A0ABY3PR60</accession>